<name>A0A7J9JR37_9ROSI</name>
<evidence type="ECO:0000313" key="1">
    <source>
        <dbReference type="EMBL" id="MBA0836637.1"/>
    </source>
</evidence>
<dbReference type="Proteomes" id="UP000593575">
    <property type="component" value="Unassembled WGS sequence"/>
</dbReference>
<keyword evidence="2" id="KW-1185">Reference proteome</keyword>
<protein>
    <submittedName>
        <fullName evidence="1">Uncharacterized protein</fullName>
    </submittedName>
</protein>
<reference evidence="1 2" key="1">
    <citation type="journal article" date="2019" name="Genome Biol. Evol.">
        <title>Insights into the evolution of the New World diploid cottons (Gossypium, subgenus Houzingenia) based on genome sequencing.</title>
        <authorList>
            <person name="Grover C.E."/>
            <person name="Arick M.A. 2nd"/>
            <person name="Thrash A."/>
            <person name="Conover J.L."/>
            <person name="Sanders W.S."/>
            <person name="Peterson D.G."/>
            <person name="Frelichowski J.E."/>
            <person name="Scheffler J.A."/>
            <person name="Scheffler B.E."/>
            <person name="Wendel J.F."/>
        </authorList>
    </citation>
    <scope>NUCLEOTIDE SEQUENCE [LARGE SCALE GENOMIC DNA]</scope>
    <source>
        <strain evidence="1">6</strain>
        <tissue evidence="1">Leaf</tissue>
    </source>
</reference>
<sequence length="167" mass="19170">MHVVFYRHHLEPNSLISKAGVEKNGFPKAGGLLSNEGQSNQIHGMEIRIGGMRRGWALEEKRWQMICNRWEIEREMSKHTFIGGHYSTSSTQGNNTSTVGQFVSDNLNKFTSEFDAPFLVELNQDKVMDREWLPDLQLRLSQRIGIEDKKNTHCKGTHEINTRLSLS</sequence>
<comment type="caution">
    <text evidence="1">The sequence shown here is derived from an EMBL/GenBank/DDBJ whole genome shotgun (WGS) entry which is preliminary data.</text>
</comment>
<dbReference type="EMBL" id="JABFAE010000009">
    <property type="protein sequence ID" value="MBA0836637.1"/>
    <property type="molecule type" value="Genomic_DNA"/>
</dbReference>
<dbReference type="AlphaFoldDB" id="A0A7J9JR37"/>
<accession>A0A7J9JR37</accession>
<proteinExistence type="predicted"/>
<gene>
    <name evidence="1" type="ORF">Goarm_008832</name>
</gene>
<evidence type="ECO:0000313" key="2">
    <source>
        <dbReference type="Proteomes" id="UP000593575"/>
    </source>
</evidence>
<organism evidence="1 2">
    <name type="scientific">Gossypium armourianum</name>
    <dbReference type="NCBI Taxonomy" id="34283"/>
    <lineage>
        <taxon>Eukaryota</taxon>
        <taxon>Viridiplantae</taxon>
        <taxon>Streptophyta</taxon>
        <taxon>Embryophyta</taxon>
        <taxon>Tracheophyta</taxon>
        <taxon>Spermatophyta</taxon>
        <taxon>Magnoliopsida</taxon>
        <taxon>eudicotyledons</taxon>
        <taxon>Gunneridae</taxon>
        <taxon>Pentapetalae</taxon>
        <taxon>rosids</taxon>
        <taxon>malvids</taxon>
        <taxon>Malvales</taxon>
        <taxon>Malvaceae</taxon>
        <taxon>Malvoideae</taxon>
        <taxon>Gossypium</taxon>
    </lineage>
</organism>